<evidence type="ECO:0000259" key="1">
    <source>
        <dbReference type="Pfam" id="PF25181"/>
    </source>
</evidence>
<reference evidence="2" key="1">
    <citation type="journal article" date="2015" name="Nature">
        <title>Complex archaea that bridge the gap between prokaryotes and eukaryotes.</title>
        <authorList>
            <person name="Spang A."/>
            <person name="Saw J.H."/>
            <person name="Jorgensen S.L."/>
            <person name="Zaremba-Niedzwiedzka K."/>
            <person name="Martijn J."/>
            <person name="Lind A.E."/>
            <person name="van Eijk R."/>
            <person name="Schleper C."/>
            <person name="Guy L."/>
            <person name="Ettema T.J."/>
        </authorList>
    </citation>
    <scope>NUCLEOTIDE SEQUENCE</scope>
</reference>
<organism evidence="2">
    <name type="scientific">marine sediment metagenome</name>
    <dbReference type="NCBI Taxonomy" id="412755"/>
    <lineage>
        <taxon>unclassified sequences</taxon>
        <taxon>metagenomes</taxon>
        <taxon>ecological metagenomes</taxon>
    </lineage>
</organism>
<gene>
    <name evidence="2" type="ORF">LCGC14_0375720</name>
</gene>
<name>A0A0F9T9L3_9ZZZZ</name>
<accession>A0A0F9T9L3</accession>
<protein>
    <recommendedName>
        <fullName evidence="1">Bbp19-like phage domain-containing protein</fullName>
    </recommendedName>
</protein>
<dbReference type="InterPro" id="IPR057447">
    <property type="entry name" value="Bbp19-like_phage"/>
</dbReference>
<feature type="domain" description="Bbp19-like phage" evidence="1">
    <location>
        <begin position="21"/>
        <end position="76"/>
    </location>
</feature>
<comment type="caution">
    <text evidence="2">The sequence shown here is derived from an EMBL/GenBank/DDBJ whole genome shotgun (WGS) entry which is preliminary data.</text>
</comment>
<evidence type="ECO:0000313" key="2">
    <source>
        <dbReference type="EMBL" id="KKN75864.1"/>
    </source>
</evidence>
<proteinExistence type="predicted"/>
<dbReference type="Pfam" id="PF25181">
    <property type="entry name" value="Phage_Bbp19"/>
    <property type="match status" value="1"/>
</dbReference>
<dbReference type="AlphaFoldDB" id="A0A0F9T9L3"/>
<sequence length="83" mass="9618">MDAEQQGIENEKKQTELKNAYGRLFKTDDGKIVKDDLEKVCGFLNTSVSERDPNAYQTFFNEGKRRVYLRIIGMIKVKENKDA</sequence>
<dbReference type="EMBL" id="LAZR01000302">
    <property type="protein sequence ID" value="KKN75864.1"/>
    <property type="molecule type" value="Genomic_DNA"/>
</dbReference>